<evidence type="ECO:0000256" key="3">
    <source>
        <dbReference type="ARBA" id="ARBA00022729"/>
    </source>
</evidence>
<keyword evidence="3" id="KW-0732">Signal</keyword>
<evidence type="ECO:0000256" key="9">
    <source>
        <dbReference type="RuleBase" id="RU361167"/>
    </source>
</evidence>
<feature type="compositionally biased region" description="Basic and acidic residues" evidence="10">
    <location>
        <begin position="336"/>
        <end position="348"/>
    </location>
</feature>
<evidence type="ECO:0000256" key="10">
    <source>
        <dbReference type="SAM" id="MobiDB-lite"/>
    </source>
</evidence>
<dbReference type="Gene3D" id="1.50.10.10">
    <property type="match status" value="1"/>
</dbReference>
<keyword evidence="4 9" id="KW-0378">Hydrolase</keyword>
<dbReference type="RefSeq" id="WP_314283957.1">
    <property type="nucleotide sequence ID" value="NZ_JAVVDO010000040.1"/>
</dbReference>
<sequence length="367" mass="39294">MGAPLASKITRRKAIWAIGSFGVSREARAASPRRPASDDFAAGWNAFARHFLSSEGRVVDTANGGITHSEGQGWAMLFAFRAGDRPRFGRIADWTRENLRHASHGLHAWRGTGSDGSEDPNNATDGDLFIATALILAGEQWGRPDWRASGLATAQDILRMLPRRVGGRLVLLPGLQGFERGGEVIVNPSYYAFPMLRVLARALPDPLWLDLATDGLALLRDSCFGVHGLPADWVAVSQADGRVTPAEGWPARFSYDAVRVPLWLGWAGLVDEPGLRGPAAYWAEAPHPPPAWVDLRSAEAAPIPALPGMAAVADLAMRRAGLAMAASQSDGASRASRRDSNPPASLRDDNYYSAALSLLAALADRPA</sequence>
<dbReference type="InterPro" id="IPR019834">
    <property type="entry name" value="Glyco_hydro_8_CS"/>
</dbReference>
<keyword evidence="7 9" id="KW-0119">Carbohydrate metabolism</keyword>
<dbReference type="InterPro" id="IPR012341">
    <property type="entry name" value="6hp_glycosidase-like_sf"/>
</dbReference>
<evidence type="ECO:0000256" key="8">
    <source>
        <dbReference type="PROSITE-ProRule" id="PRU10058"/>
    </source>
</evidence>
<evidence type="ECO:0000256" key="6">
    <source>
        <dbReference type="ARBA" id="ARBA00023295"/>
    </source>
</evidence>
<comment type="similarity">
    <text evidence="2 9">Belongs to the glycosyl hydrolase 8 (cellulase D) family.</text>
</comment>
<comment type="caution">
    <text evidence="11">The sequence shown here is derived from an EMBL/GenBank/DDBJ whole genome shotgun (WGS) entry which is preliminary data.</text>
</comment>
<evidence type="ECO:0000256" key="5">
    <source>
        <dbReference type="ARBA" id="ARBA00023001"/>
    </source>
</evidence>
<dbReference type="EC" id="3.2.1.-" evidence="9"/>
<dbReference type="EMBL" id="JAVVDO010000040">
    <property type="protein sequence ID" value="MDT8332965.1"/>
    <property type="molecule type" value="Genomic_DNA"/>
</dbReference>
<dbReference type="Pfam" id="PF01270">
    <property type="entry name" value="Glyco_hydro_8"/>
    <property type="match status" value="1"/>
</dbReference>
<evidence type="ECO:0000256" key="1">
    <source>
        <dbReference type="ARBA" id="ARBA00000966"/>
    </source>
</evidence>
<keyword evidence="5" id="KW-0136">Cellulose degradation</keyword>
<dbReference type="PROSITE" id="PS00812">
    <property type="entry name" value="GLYCOSYL_HYDROL_F8"/>
    <property type="match status" value="1"/>
</dbReference>
<dbReference type="PRINTS" id="PR00735">
    <property type="entry name" value="GLHYDRLASE8"/>
</dbReference>
<evidence type="ECO:0000256" key="7">
    <source>
        <dbReference type="ARBA" id="ARBA00023326"/>
    </source>
</evidence>
<dbReference type="Proteomes" id="UP001258945">
    <property type="component" value="Unassembled WGS sequence"/>
</dbReference>
<dbReference type="InterPro" id="IPR008928">
    <property type="entry name" value="6-hairpin_glycosidase_sf"/>
</dbReference>
<accession>A0ABU3MKW2</accession>
<comment type="catalytic activity">
    <reaction evidence="1">
        <text>Endohydrolysis of (1-&gt;4)-beta-D-glucosidic linkages in cellulose, lichenin and cereal beta-D-glucans.</text>
        <dbReference type="EC" id="3.2.1.4"/>
    </reaction>
</comment>
<reference evidence="11 12" key="1">
    <citation type="journal article" date="2019" name="Microb. Pathog.">
        <title>Comparison of VITEK 2, MALDI-TOF MS, 16S rRNA gene sequencing, and whole-genome sequencing for identification of Roseomonas mucosa.</title>
        <authorList>
            <person name="Rudolph W.W."/>
            <person name="Gunzer F."/>
            <person name="Trauth M."/>
            <person name="Bunk B."/>
            <person name="Bigge R."/>
            <person name="Schrottner P."/>
        </authorList>
    </citation>
    <scope>NUCLEOTIDE SEQUENCE [LARGE SCALE GENOMIC DNA]</scope>
    <source>
        <strain evidence="11 12">DSM 103800</strain>
    </source>
</reference>
<keyword evidence="6 9" id="KW-0326">Glycosidase</keyword>
<evidence type="ECO:0000313" key="11">
    <source>
        <dbReference type="EMBL" id="MDT8332965.1"/>
    </source>
</evidence>
<dbReference type="GO" id="GO:0016787">
    <property type="term" value="F:hydrolase activity"/>
    <property type="evidence" value="ECO:0007669"/>
    <property type="project" value="UniProtKB-KW"/>
</dbReference>
<gene>
    <name evidence="11" type="ORF">RQ831_18085</name>
</gene>
<protein>
    <recommendedName>
        <fullName evidence="9">Glucanase</fullName>
        <ecNumber evidence="9">3.2.1.-</ecNumber>
    </recommendedName>
</protein>
<feature type="active site" description="Nucleophile" evidence="8">
    <location>
        <position position="125"/>
    </location>
</feature>
<feature type="region of interest" description="Disordered" evidence="10">
    <location>
        <begin position="327"/>
        <end position="348"/>
    </location>
</feature>
<evidence type="ECO:0000313" key="12">
    <source>
        <dbReference type="Proteomes" id="UP001258945"/>
    </source>
</evidence>
<evidence type="ECO:0000256" key="2">
    <source>
        <dbReference type="ARBA" id="ARBA00009209"/>
    </source>
</evidence>
<keyword evidence="12" id="KW-1185">Reference proteome</keyword>
<organism evidence="11 12">
    <name type="scientific">Roseomonas gilardii</name>
    <dbReference type="NCBI Taxonomy" id="257708"/>
    <lineage>
        <taxon>Bacteria</taxon>
        <taxon>Pseudomonadati</taxon>
        <taxon>Pseudomonadota</taxon>
        <taxon>Alphaproteobacteria</taxon>
        <taxon>Acetobacterales</taxon>
        <taxon>Roseomonadaceae</taxon>
        <taxon>Roseomonas</taxon>
    </lineage>
</organism>
<name>A0ABU3MKW2_9PROT</name>
<dbReference type="InterPro" id="IPR002037">
    <property type="entry name" value="Glyco_hydro_8"/>
</dbReference>
<keyword evidence="7 9" id="KW-0624">Polysaccharide degradation</keyword>
<dbReference type="SUPFAM" id="SSF48208">
    <property type="entry name" value="Six-hairpin glycosidases"/>
    <property type="match status" value="1"/>
</dbReference>
<proteinExistence type="inferred from homology"/>
<evidence type="ECO:0000256" key="4">
    <source>
        <dbReference type="ARBA" id="ARBA00022801"/>
    </source>
</evidence>